<keyword evidence="5" id="KW-0813">Transport</keyword>
<organism evidence="7 9">
    <name type="scientific">Labedella gwakjiensis</name>
    <dbReference type="NCBI Taxonomy" id="390269"/>
    <lineage>
        <taxon>Bacteria</taxon>
        <taxon>Bacillati</taxon>
        <taxon>Actinomycetota</taxon>
        <taxon>Actinomycetes</taxon>
        <taxon>Micrococcales</taxon>
        <taxon>Microbacteriaceae</taxon>
        <taxon>Labedella</taxon>
    </lineage>
</organism>
<dbReference type="OrthoDB" id="9778910at2"/>
<evidence type="ECO:0000256" key="1">
    <source>
        <dbReference type="ARBA" id="ARBA00004141"/>
    </source>
</evidence>
<dbReference type="Gene3D" id="1.10.3720.10">
    <property type="entry name" value="MetI-like"/>
    <property type="match status" value="1"/>
</dbReference>
<evidence type="ECO:0000313" key="9">
    <source>
        <dbReference type="Proteomes" id="UP000241203"/>
    </source>
</evidence>
<name>A0A2P8GSS8_9MICO</name>
<dbReference type="AlphaFoldDB" id="A0A2P8GSS8"/>
<evidence type="ECO:0000256" key="3">
    <source>
        <dbReference type="ARBA" id="ARBA00022989"/>
    </source>
</evidence>
<evidence type="ECO:0000259" key="6">
    <source>
        <dbReference type="PROSITE" id="PS50928"/>
    </source>
</evidence>
<comment type="subcellular location">
    <subcellularLocation>
        <location evidence="5">Cell membrane</location>
        <topology evidence="5">Multi-pass membrane protein</topology>
    </subcellularLocation>
    <subcellularLocation>
        <location evidence="1">Membrane</location>
        <topology evidence="1">Multi-pass membrane protein</topology>
    </subcellularLocation>
</comment>
<dbReference type="Proteomes" id="UP000241203">
    <property type="component" value="Unassembled WGS sequence"/>
</dbReference>
<feature type="transmembrane region" description="Helical" evidence="5">
    <location>
        <begin position="295"/>
        <end position="318"/>
    </location>
</feature>
<feature type="transmembrane region" description="Helical" evidence="5">
    <location>
        <begin position="150"/>
        <end position="168"/>
    </location>
</feature>
<dbReference type="EMBL" id="PYAU01000001">
    <property type="protein sequence ID" value="PSL37017.1"/>
    <property type="molecule type" value="Genomic_DNA"/>
</dbReference>
<evidence type="ECO:0000256" key="4">
    <source>
        <dbReference type="ARBA" id="ARBA00023136"/>
    </source>
</evidence>
<keyword evidence="3 5" id="KW-1133">Transmembrane helix</keyword>
<dbReference type="GO" id="GO:0055085">
    <property type="term" value="P:transmembrane transport"/>
    <property type="evidence" value="ECO:0007669"/>
    <property type="project" value="InterPro"/>
</dbReference>
<dbReference type="CDD" id="cd06261">
    <property type="entry name" value="TM_PBP2"/>
    <property type="match status" value="1"/>
</dbReference>
<gene>
    <name evidence="7" type="ORF">CLV49_0622</name>
    <name evidence="8" type="ORF">ELQ93_17495</name>
</gene>
<keyword evidence="4 5" id="KW-0472">Membrane</keyword>
<dbReference type="InterPro" id="IPR035906">
    <property type="entry name" value="MetI-like_sf"/>
</dbReference>
<feature type="transmembrane region" description="Helical" evidence="5">
    <location>
        <begin position="9"/>
        <end position="29"/>
    </location>
</feature>
<dbReference type="Pfam" id="PF00528">
    <property type="entry name" value="BPD_transp_1"/>
    <property type="match status" value="1"/>
</dbReference>
<keyword evidence="10" id="KW-1185">Reference proteome</keyword>
<sequence>MRYALQKVVFYVVAFWAALTLNFLLPRWMPGNPVDIMLSKLAQRGPVTPETREAIELLLGTNSQLPLWDQYVQYLGQVLTGNLGVSVTFFPAPVSQVIGQTLPWTIGLIGISTILSFLLGVGLGQLAGWKRGSWLDNIIPVTTMFQSVPYFWLALILVFLFGSVWQFFPINGGYDVWETTPGWNAAFIGSVIYHGTLPALTIVLSSIGGWMLGMRNMMVSTLSEDYIVTAEAKGLSPRRIMTTYAARNAVLPSVAGFAISLGFVVAGSIVTEAVFSYPGIGSALLQAVGSNDYALMQGIFLVITLSVLGANLIVDLLYSLIDPRTRARA</sequence>
<evidence type="ECO:0000313" key="10">
    <source>
        <dbReference type="Proteomes" id="UP000268291"/>
    </source>
</evidence>
<dbReference type="SUPFAM" id="SSF161098">
    <property type="entry name" value="MetI-like"/>
    <property type="match status" value="1"/>
</dbReference>
<keyword evidence="2 5" id="KW-0812">Transmembrane</keyword>
<feature type="transmembrane region" description="Helical" evidence="5">
    <location>
        <begin position="249"/>
        <end position="275"/>
    </location>
</feature>
<dbReference type="PROSITE" id="PS50928">
    <property type="entry name" value="ABC_TM1"/>
    <property type="match status" value="1"/>
</dbReference>
<dbReference type="PANTHER" id="PTHR43376:SF1">
    <property type="entry name" value="OLIGOPEPTIDE TRANSPORT SYSTEM PERMEASE PROTEIN"/>
    <property type="match status" value="1"/>
</dbReference>
<feature type="transmembrane region" description="Helical" evidence="5">
    <location>
        <begin position="104"/>
        <end position="129"/>
    </location>
</feature>
<comment type="caution">
    <text evidence="7">The sequence shown here is derived from an EMBL/GenBank/DDBJ whole genome shotgun (WGS) entry which is preliminary data.</text>
</comment>
<protein>
    <submittedName>
        <fullName evidence="8">ABC transporter permease</fullName>
    </submittedName>
    <submittedName>
        <fullName evidence="7">Peptide/nickel transport system permease protein</fullName>
    </submittedName>
</protein>
<reference evidence="8 10" key="2">
    <citation type="submission" date="2018-12" db="EMBL/GenBank/DDBJ databases">
        <authorList>
            <person name="hu s."/>
            <person name="Xu Y."/>
            <person name="Xu B."/>
            <person name="Li F."/>
        </authorList>
    </citation>
    <scope>NUCLEOTIDE SEQUENCE [LARGE SCALE GENOMIC DNA]</scope>
    <source>
        <strain evidence="8 10">KSW2-17</strain>
    </source>
</reference>
<evidence type="ECO:0000313" key="7">
    <source>
        <dbReference type="EMBL" id="PSL37017.1"/>
    </source>
</evidence>
<dbReference type="PANTHER" id="PTHR43376">
    <property type="entry name" value="OLIGOPEPTIDE TRANSPORT SYSTEM PERMEASE PROTEIN"/>
    <property type="match status" value="1"/>
</dbReference>
<dbReference type="EMBL" id="RZGY01000005">
    <property type="protein sequence ID" value="RUQ81826.1"/>
    <property type="molecule type" value="Genomic_DNA"/>
</dbReference>
<dbReference type="GO" id="GO:0005886">
    <property type="term" value="C:plasma membrane"/>
    <property type="evidence" value="ECO:0007669"/>
    <property type="project" value="UniProtKB-SubCell"/>
</dbReference>
<evidence type="ECO:0000313" key="8">
    <source>
        <dbReference type="EMBL" id="RUQ81826.1"/>
    </source>
</evidence>
<proteinExistence type="inferred from homology"/>
<accession>A0A2P8GSS8</accession>
<feature type="domain" description="ABC transmembrane type-1" evidence="6">
    <location>
        <begin position="102"/>
        <end position="314"/>
    </location>
</feature>
<evidence type="ECO:0000256" key="5">
    <source>
        <dbReference type="RuleBase" id="RU363032"/>
    </source>
</evidence>
<feature type="transmembrane region" description="Helical" evidence="5">
    <location>
        <begin position="188"/>
        <end position="212"/>
    </location>
</feature>
<comment type="similarity">
    <text evidence="5">Belongs to the binding-protein-dependent transport system permease family.</text>
</comment>
<dbReference type="Proteomes" id="UP000268291">
    <property type="component" value="Unassembled WGS sequence"/>
</dbReference>
<dbReference type="RefSeq" id="WP_106562218.1">
    <property type="nucleotide sequence ID" value="NZ_PYAU01000001.1"/>
</dbReference>
<dbReference type="InterPro" id="IPR000515">
    <property type="entry name" value="MetI-like"/>
</dbReference>
<evidence type="ECO:0000256" key="2">
    <source>
        <dbReference type="ARBA" id="ARBA00022692"/>
    </source>
</evidence>
<reference evidence="7 9" key="1">
    <citation type="submission" date="2018-03" db="EMBL/GenBank/DDBJ databases">
        <title>Genomic Encyclopedia of Archaeal and Bacterial Type Strains, Phase II (KMG-II): from individual species to whole genera.</title>
        <authorList>
            <person name="Goeker M."/>
        </authorList>
    </citation>
    <scope>NUCLEOTIDE SEQUENCE [LARGE SCALE GENOMIC DNA]</scope>
    <source>
        <strain evidence="7 9">DSM 21548</strain>
    </source>
</reference>